<dbReference type="AlphaFoldDB" id="A0A1A9WC40"/>
<dbReference type="InterPro" id="IPR000436">
    <property type="entry name" value="Sushi_SCR_CCP_dom"/>
</dbReference>
<dbReference type="SMART" id="SM00032">
    <property type="entry name" value="CCP"/>
    <property type="match status" value="1"/>
</dbReference>
<dbReference type="SUPFAM" id="SSF57535">
    <property type="entry name" value="Complement control module/SCR domain"/>
    <property type="match status" value="1"/>
</dbReference>
<dbReference type="InterPro" id="IPR035976">
    <property type="entry name" value="Sushi/SCR/CCP_sf"/>
</dbReference>
<evidence type="ECO:0000256" key="1">
    <source>
        <dbReference type="ARBA" id="ARBA00023157"/>
    </source>
</evidence>
<feature type="disulfide bond" evidence="2">
    <location>
        <begin position="59"/>
        <end position="86"/>
    </location>
</feature>
<keyword evidence="5" id="KW-1185">Reference proteome</keyword>
<evidence type="ECO:0000259" key="3">
    <source>
        <dbReference type="PROSITE" id="PS50923"/>
    </source>
</evidence>
<protein>
    <submittedName>
        <fullName evidence="4">Sushi domain-containing protein</fullName>
    </submittedName>
</protein>
<dbReference type="Proteomes" id="UP000091820">
    <property type="component" value="Unassembled WGS sequence"/>
</dbReference>
<organism evidence="4 5">
    <name type="scientific">Glossina brevipalpis</name>
    <dbReference type="NCBI Taxonomy" id="37001"/>
    <lineage>
        <taxon>Eukaryota</taxon>
        <taxon>Metazoa</taxon>
        <taxon>Ecdysozoa</taxon>
        <taxon>Arthropoda</taxon>
        <taxon>Hexapoda</taxon>
        <taxon>Insecta</taxon>
        <taxon>Pterygota</taxon>
        <taxon>Neoptera</taxon>
        <taxon>Endopterygota</taxon>
        <taxon>Diptera</taxon>
        <taxon>Brachycera</taxon>
        <taxon>Muscomorpha</taxon>
        <taxon>Hippoboscoidea</taxon>
        <taxon>Glossinidae</taxon>
        <taxon>Glossina</taxon>
    </lineage>
</organism>
<keyword evidence="2" id="KW-0768">Sushi</keyword>
<keyword evidence="1 2" id="KW-1015">Disulfide bond</keyword>
<reference evidence="5" key="1">
    <citation type="submission" date="2014-03" db="EMBL/GenBank/DDBJ databases">
        <authorList>
            <person name="Aksoy S."/>
            <person name="Warren W."/>
            <person name="Wilson R.K."/>
        </authorList>
    </citation>
    <scope>NUCLEOTIDE SEQUENCE [LARGE SCALE GENOMIC DNA]</scope>
    <source>
        <strain evidence="5">IAEA</strain>
    </source>
</reference>
<dbReference type="VEuPathDB" id="VectorBase:GBRI014043"/>
<accession>A0A1A9WC40</accession>
<sequence length="145" mass="16412">MAILPECPHSTLNILNLSYRVWFNRKIEPPCSFPGSPAHSTVVFSNVNLTQGTVATYSCERGFELLGPARRVCDKGSWIPEGIPFCGVKVVIIVEHSCDNNQKRHQQQKIQTLILMDRPHTCNPIAFNMFTAIYNEISNSLEREH</sequence>
<dbReference type="STRING" id="37001.A0A1A9WC40"/>
<dbReference type="PROSITE" id="PS50923">
    <property type="entry name" value="SUSHI"/>
    <property type="match status" value="1"/>
</dbReference>
<dbReference type="CDD" id="cd00033">
    <property type="entry name" value="CCP"/>
    <property type="match status" value="1"/>
</dbReference>
<comment type="caution">
    <text evidence="2">Lacks conserved residue(s) required for the propagation of feature annotation.</text>
</comment>
<proteinExistence type="predicted"/>
<feature type="domain" description="Sushi" evidence="3">
    <location>
        <begin position="29"/>
        <end position="88"/>
    </location>
</feature>
<reference evidence="4" key="2">
    <citation type="submission" date="2020-05" db="UniProtKB">
        <authorList>
            <consortium name="EnsemblMetazoa"/>
        </authorList>
    </citation>
    <scope>IDENTIFICATION</scope>
    <source>
        <strain evidence="4">IAEA</strain>
    </source>
</reference>
<evidence type="ECO:0000313" key="4">
    <source>
        <dbReference type="EnsemblMetazoa" id="GBRI014043-PA"/>
    </source>
</evidence>
<dbReference type="Gene3D" id="2.10.70.10">
    <property type="entry name" value="Complement Module, domain 1"/>
    <property type="match status" value="1"/>
</dbReference>
<evidence type="ECO:0000313" key="5">
    <source>
        <dbReference type="Proteomes" id="UP000091820"/>
    </source>
</evidence>
<dbReference type="Pfam" id="PF00084">
    <property type="entry name" value="Sushi"/>
    <property type="match status" value="1"/>
</dbReference>
<dbReference type="EnsemblMetazoa" id="GBRI014043-RA">
    <property type="protein sequence ID" value="GBRI014043-PA"/>
    <property type="gene ID" value="GBRI014043"/>
</dbReference>
<evidence type="ECO:0000256" key="2">
    <source>
        <dbReference type="PROSITE-ProRule" id="PRU00302"/>
    </source>
</evidence>
<name>A0A1A9WC40_9MUSC</name>